<gene>
    <name evidence="3" type="ORF">UFOPK1704_00449</name>
</gene>
<dbReference type="AlphaFoldDB" id="A0A6J6EDE5"/>
<reference evidence="3" key="1">
    <citation type="submission" date="2020-05" db="EMBL/GenBank/DDBJ databases">
        <authorList>
            <person name="Chiriac C."/>
            <person name="Salcher M."/>
            <person name="Ghai R."/>
            <person name="Kavagutti S V."/>
        </authorList>
    </citation>
    <scope>NUCLEOTIDE SEQUENCE</scope>
</reference>
<dbReference type="PANTHER" id="PTHR43391">
    <property type="entry name" value="RETINOL DEHYDROGENASE-RELATED"/>
    <property type="match status" value="1"/>
</dbReference>
<dbReference type="InterPro" id="IPR002347">
    <property type="entry name" value="SDR_fam"/>
</dbReference>
<evidence type="ECO:0000256" key="1">
    <source>
        <dbReference type="ARBA" id="ARBA00006484"/>
    </source>
</evidence>
<proteinExistence type="inferred from homology"/>
<dbReference type="SUPFAM" id="SSF51735">
    <property type="entry name" value="NAD(P)-binding Rossmann-fold domains"/>
    <property type="match status" value="1"/>
</dbReference>
<evidence type="ECO:0000313" key="3">
    <source>
        <dbReference type="EMBL" id="CAB4571168.1"/>
    </source>
</evidence>
<sequence>MKNGVGVHQNIVLFGGTSDIGVAILREILQPGVARVVLVSRDVDRAQSATEEMSESYPEVDFFHIRWDASDASSMQHVVSEVVQAVSDIDVAIIAQGLLNEGRDYFADPSGLVEMANVNFTGTMSLMYALGGHMRTQGYGKIVLLSSVAGERVRRANPAYGATKAGIDGFALALDHELAETGVSVLIVRPGFVDTKMTTGMKKAPLSTDAQSVARATVRAISGKTKVIWVPGALRWLFLVLKNLPLPIWRRLPL</sequence>
<accession>A0A6J6EDE5</accession>
<dbReference type="GO" id="GO:0016491">
    <property type="term" value="F:oxidoreductase activity"/>
    <property type="evidence" value="ECO:0007669"/>
    <property type="project" value="UniProtKB-KW"/>
</dbReference>
<keyword evidence="2" id="KW-0560">Oxidoreductase</keyword>
<dbReference type="Pfam" id="PF00106">
    <property type="entry name" value="adh_short"/>
    <property type="match status" value="1"/>
</dbReference>
<evidence type="ECO:0000256" key="2">
    <source>
        <dbReference type="ARBA" id="ARBA00023002"/>
    </source>
</evidence>
<dbReference type="InterPro" id="IPR036291">
    <property type="entry name" value="NAD(P)-bd_dom_sf"/>
</dbReference>
<dbReference type="PRINTS" id="PR00081">
    <property type="entry name" value="GDHRDH"/>
</dbReference>
<organism evidence="3">
    <name type="scientific">freshwater metagenome</name>
    <dbReference type="NCBI Taxonomy" id="449393"/>
    <lineage>
        <taxon>unclassified sequences</taxon>
        <taxon>metagenomes</taxon>
        <taxon>ecological metagenomes</taxon>
    </lineage>
</organism>
<dbReference type="EMBL" id="CAEZTQ010000065">
    <property type="protein sequence ID" value="CAB4571168.1"/>
    <property type="molecule type" value="Genomic_DNA"/>
</dbReference>
<name>A0A6J6EDE5_9ZZZZ</name>
<comment type="similarity">
    <text evidence="1">Belongs to the short-chain dehydrogenases/reductases (SDR) family.</text>
</comment>
<dbReference type="Gene3D" id="3.40.50.720">
    <property type="entry name" value="NAD(P)-binding Rossmann-like Domain"/>
    <property type="match status" value="1"/>
</dbReference>
<protein>
    <submittedName>
        <fullName evidence="3">Unannotated protein</fullName>
    </submittedName>
</protein>
<dbReference type="PANTHER" id="PTHR43391:SF94">
    <property type="entry name" value="OXIDOREDUCTASE-RELATED"/>
    <property type="match status" value="1"/>
</dbReference>